<feature type="non-terminal residue" evidence="2">
    <location>
        <position position="1"/>
    </location>
</feature>
<feature type="compositionally biased region" description="Basic residues" evidence="1">
    <location>
        <begin position="1"/>
        <end position="27"/>
    </location>
</feature>
<name>A0A6J4HTP9_9CHLR</name>
<gene>
    <name evidence="2" type="ORF">AVDCRST_MAG26-1067</name>
</gene>
<feature type="non-terminal residue" evidence="2">
    <location>
        <position position="34"/>
    </location>
</feature>
<protein>
    <submittedName>
        <fullName evidence="2">Uncharacterized protein</fullName>
    </submittedName>
</protein>
<feature type="region of interest" description="Disordered" evidence="1">
    <location>
        <begin position="1"/>
        <end position="34"/>
    </location>
</feature>
<organism evidence="2">
    <name type="scientific">uncultured Chloroflexia bacterium</name>
    <dbReference type="NCBI Taxonomy" id="1672391"/>
    <lineage>
        <taxon>Bacteria</taxon>
        <taxon>Bacillati</taxon>
        <taxon>Chloroflexota</taxon>
        <taxon>Chloroflexia</taxon>
        <taxon>environmental samples</taxon>
    </lineage>
</organism>
<accession>A0A6J4HTP9</accession>
<reference evidence="2" key="1">
    <citation type="submission" date="2020-02" db="EMBL/GenBank/DDBJ databases">
        <authorList>
            <person name="Meier V. D."/>
        </authorList>
    </citation>
    <scope>NUCLEOTIDE SEQUENCE</scope>
    <source>
        <strain evidence="2">AVDCRST_MAG26</strain>
    </source>
</reference>
<sequence>WATKTRKMLRNSSKRTTRRRKSRKKSRLSQLSKN</sequence>
<evidence type="ECO:0000313" key="2">
    <source>
        <dbReference type="EMBL" id="CAA9233195.1"/>
    </source>
</evidence>
<dbReference type="EMBL" id="CADCTK010000246">
    <property type="protein sequence ID" value="CAA9233195.1"/>
    <property type="molecule type" value="Genomic_DNA"/>
</dbReference>
<dbReference type="AlphaFoldDB" id="A0A6J4HTP9"/>
<evidence type="ECO:0000256" key="1">
    <source>
        <dbReference type="SAM" id="MobiDB-lite"/>
    </source>
</evidence>
<proteinExistence type="predicted"/>